<dbReference type="NCBIfam" id="TIGR01727">
    <property type="entry name" value="oligo_HPY"/>
    <property type="match status" value="1"/>
</dbReference>
<dbReference type="InterPro" id="IPR027417">
    <property type="entry name" value="P-loop_NTPase"/>
</dbReference>
<keyword evidence="4" id="KW-0067">ATP-binding</keyword>
<dbReference type="Gene3D" id="3.40.50.300">
    <property type="entry name" value="P-loop containing nucleotide triphosphate hydrolases"/>
    <property type="match status" value="1"/>
</dbReference>
<keyword evidence="3" id="KW-0547">Nucleotide-binding</keyword>
<sequence length="311" mass="35024">MKKYFPIKGGLFNKKIGDVKAVEKINFTIKKGDVLGLVGESGSGKTTLGRSILRLIEPSEGKIIFENIDITSLSEKEMRKFRKDMQIIFQDPFASLDPRKRVVNIIGQGLKIHTNLKKNEIKETVLNLLEQVDLQAEHLTRYPHEFSGGQRQRIGIARAIALKPKFIVADEPVSALDVSIQAQILNLLQDLKEQYLLTMLFISHDLSVVKYVADKVMVMYLGKVVEIADADKLYSSPLHPYTISLLEITPTINPKHKRSRNILKGDIPSPINPPSGCVFRTRCPKADSECAKIVPELRELKDNHFVACIKK</sequence>
<dbReference type="InterPro" id="IPR050319">
    <property type="entry name" value="ABC_transp_ATP-bind"/>
</dbReference>
<dbReference type="FunFam" id="3.40.50.300:FF:000016">
    <property type="entry name" value="Oligopeptide ABC transporter ATP-binding component"/>
    <property type="match status" value="1"/>
</dbReference>
<dbReference type="PANTHER" id="PTHR43776">
    <property type="entry name" value="TRANSPORT ATP-BINDING PROTEIN"/>
    <property type="match status" value="1"/>
</dbReference>
<dbReference type="GO" id="GO:0015833">
    <property type="term" value="P:peptide transport"/>
    <property type="evidence" value="ECO:0007669"/>
    <property type="project" value="InterPro"/>
</dbReference>
<dbReference type="PANTHER" id="PTHR43776:SF7">
    <property type="entry name" value="D,D-DIPEPTIDE TRANSPORT ATP-BINDING PROTEIN DDPF-RELATED"/>
    <property type="match status" value="1"/>
</dbReference>
<dbReference type="SUPFAM" id="SSF52540">
    <property type="entry name" value="P-loop containing nucleoside triphosphate hydrolases"/>
    <property type="match status" value="1"/>
</dbReference>
<comment type="similarity">
    <text evidence="1">Belongs to the ABC transporter superfamily.</text>
</comment>
<accession>A0A381QHQ1</accession>
<dbReference type="GO" id="GO:0055085">
    <property type="term" value="P:transmembrane transport"/>
    <property type="evidence" value="ECO:0007669"/>
    <property type="project" value="UniProtKB-ARBA"/>
</dbReference>
<dbReference type="Pfam" id="PF08352">
    <property type="entry name" value="oligo_HPY"/>
    <property type="match status" value="1"/>
</dbReference>
<dbReference type="CDD" id="cd03257">
    <property type="entry name" value="ABC_NikE_OppD_transporters"/>
    <property type="match status" value="1"/>
</dbReference>
<feature type="domain" description="ABC transporter" evidence="5">
    <location>
        <begin position="7"/>
        <end position="246"/>
    </location>
</feature>
<evidence type="ECO:0000313" key="6">
    <source>
        <dbReference type="EMBL" id="SUZ78394.1"/>
    </source>
</evidence>
<proteinExistence type="inferred from homology"/>
<dbReference type="EMBL" id="UINC01001351">
    <property type="protein sequence ID" value="SUZ78394.1"/>
    <property type="molecule type" value="Genomic_DNA"/>
</dbReference>
<evidence type="ECO:0000256" key="3">
    <source>
        <dbReference type="ARBA" id="ARBA00022741"/>
    </source>
</evidence>
<dbReference type="InterPro" id="IPR013563">
    <property type="entry name" value="Oligopep_ABC_C"/>
</dbReference>
<dbReference type="InterPro" id="IPR017871">
    <property type="entry name" value="ABC_transporter-like_CS"/>
</dbReference>
<dbReference type="Pfam" id="PF00005">
    <property type="entry name" value="ABC_tran"/>
    <property type="match status" value="1"/>
</dbReference>
<dbReference type="PROSITE" id="PS50893">
    <property type="entry name" value="ABC_TRANSPORTER_2"/>
    <property type="match status" value="1"/>
</dbReference>
<dbReference type="PROSITE" id="PS00211">
    <property type="entry name" value="ABC_TRANSPORTER_1"/>
    <property type="match status" value="1"/>
</dbReference>
<evidence type="ECO:0000256" key="4">
    <source>
        <dbReference type="ARBA" id="ARBA00022840"/>
    </source>
</evidence>
<evidence type="ECO:0000256" key="2">
    <source>
        <dbReference type="ARBA" id="ARBA00022448"/>
    </source>
</evidence>
<dbReference type="SMART" id="SM00382">
    <property type="entry name" value="AAA"/>
    <property type="match status" value="1"/>
</dbReference>
<keyword evidence="2" id="KW-0813">Transport</keyword>
<name>A0A381QHQ1_9ZZZZ</name>
<dbReference type="GO" id="GO:0016887">
    <property type="term" value="F:ATP hydrolysis activity"/>
    <property type="evidence" value="ECO:0007669"/>
    <property type="project" value="InterPro"/>
</dbReference>
<dbReference type="InterPro" id="IPR003439">
    <property type="entry name" value="ABC_transporter-like_ATP-bd"/>
</dbReference>
<evidence type="ECO:0000256" key="1">
    <source>
        <dbReference type="ARBA" id="ARBA00005417"/>
    </source>
</evidence>
<dbReference type="GO" id="GO:0005524">
    <property type="term" value="F:ATP binding"/>
    <property type="evidence" value="ECO:0007669"/>
    <property type="project" value="UniProtKB-KW"/>
</dbReference>
<reference evidence="6" key="1">
    <citation type="submission" date="2018-05" db="EMBL/GenBank/DDBJ databases">
        <authorList>
            <person name="Lanie J.A."/>
            <person name="Ng W.-L."/>
            <person name="Kazmierczak K.M."/>
            <person name="Andrzejewski T.M."/>
            <person name="Davidsen T.M."/>
            <person name="Wayne K.J."/>
            <person name="Tettelin H."/>
            <person name="Glass J.I."/>
            <person name="Rusch D."/>
            <person name="Podicherti R."/>
            <person name="Tsui H.-C.T."/>
            <person name="Winkler M.E."/>
        </authorList>
    </citation>
    <scope>NUCLEOTIDE SEQUENCE</scope>
</reference>
<dbReference type="InterPro" id="IPR003593">
    <property type="entry name" value="AAA+_ATPase"/>
</dbReference>
<protein>
    <recommendedName>
        <fullName evidence="5">ABC transporter domain-containing protein</fullName>
    </recommendedName>
</protein>
<gene>
    <name evidence="6" type="ORF">METZ01_LOCUS31248</name>
</gene>
<evidence type="ECO:0000259" key="5">
    <source>
        <dbReference type="PROSITE" id="PS50893"/>
    </source>
</evidence>
<organism evidence="6">
    <name type="scientific">marine metagenome</name>
    <dbReference type="NCBI Taxonomy" id="408172"/>
    <lineage>
        <taxon>unclassified sequences</taxon>
        <taxon>metagenomes</taxon>
        <taxon>ecological metagenomes</taxon>
    </lineage>
</organism>
<dbReference type="AlphaFoldDB" id="A0A381QHQ1"/>